<dbReference type="AlphaFoldDB" id="A0A1U7M4M8"/>
<evidence type="ECO:0000313" key="11">
    <source>
        <dbReference type="Proteomes" id="UP000186112"/>
    </source>
</evidence>
<dbReference type="NCBIfam" id="TIGR02887">
    <property type="entry name" value="spore_ger_x_C"/>
    <property type="match status" value="1"/>
</dbReference>
<keyword evidence="5" id="KW-0472">Membrane</keyword>
<dbReference type="InterPro" id="IPR038501">
    <property type="entry name" value="Spore_GerAC_C_sf"/>
</dbReference>
<evidence type="ECO:0000256" key="1">
    <source>
        <dbReference type="ARBA" id="ARBA00004635"/>
    </source>
</evidence>
<dbReference type="InterPro" id="IPR008844">
    <property type="entry name" value="Spore_GerAC-like"/>
</dbReference>
<evidence type="ECO:0000256" key="2">
    <source>
        <dbReference type="ARBA" id="ARBA00007886"/>
    </source>
</evidence>
<dbReference type="PANTHER" id="PTHR35789:SF1">
    <property type="entry name" value="SPORE GERMINATION PROTEIN B3"/>
    <property type="match status" value="1"/>
</dbReference>
<keyword evidence="7" id="KW-0449">Lipoprotein</keyword>
<evidence type="ECO:0000256" key="3">
    <source>
        <dbReference type="ARBA" id="ARBA00022544"/>
    </source>
</evidence>
<keyword evidence="3" id="KW-0309">Germination</keyword>
<keyword evidence="11" id="KW-1185">Reference proteome</keyword>
<name>A0A1U7M4M8_TISCR</name>
<organism evidence="10 11">
    <name type="scientific">Tissierella creatinophila DSM 6911</name>
    <dbReference type="NCBI Taxonomy" id="1123403"/>
    <lineage>
        <taxon>Bacteria</taxon>
        <taxon>Bacillati</taxon>
        <taxon>Bacillota</taxon>
        <taxon>Tissierellia</taxon>
        <taxon>Tissierellales</taxon>
        <taxon>Tissierellaceae</taxon>
        <taxon>Tissierella</taxon>
    </lineage>
</organism>
<dbReference type="GO" id="GO:0009847">
    <property type="term" value="P:spore germination"/>
    <property type="evidence" value="ECO:0007669"/>
    <property type="project" value="InterPro"/>
</dbReference>
<evidence type="ECO:0000313" key="10">
    <source>
        <dbReference type="EMBL" id="OLS02272.1"/>
    </source>
</evidence>
<evidence type="ECO:0000256" key="4">
    <source>
        <dbReference type="ARBA" id="ARBA00022729"/>
    </source>
</evidence>
<gene>
    <name evidence="10" type="primary">gerBC_3</name>
    <name evidence="10" type="ORF">TICRE_16580</name>
</gene>
<feature type="domain" description="Spore germination protein N-terminal" evidence="9">
    <location>
        <begin position="21"/>
        <end position="198"/>
    </location>
</feature>
<dbReference type="PANTHER" id="PTHR35789">
    <property type="entry name" value="SPORE GERMINATION PROTEIN B3"/>
    <property type="match status" value="1"/>
</dbReference>
<evidence type="ECO:0000256" key="6">
    <source>
        <dbReference type="ARBA" id="ARBA00023139"/>
    </source>
</evidence>
<reference evidence="10 11" key="1">
    <citation type="submission" date="2016-02" db="EMBL/GenBank/DDBJ databases">
        <title>Genome sequence of Tissierella creatinophila DSM 6911.</title>
        <authorList>
            <person name="Poehlein A."/>
            <person name="Daniel R."/>
        </authorList>
    </citation>
    <scope>NUCLEOTIDE SEQUENCE [LARGE SCALE GENOMIC DNA]</scope>
    <source>
        <strain evidence="10 11">DSM 6911</strain>
    </source>
</reference>
<dbReference type="RefSeq" id="WP_075726995.1">
    <property type="nucleotide sequence ID" value="NZ_LTDM01000032.1"/>
</dbReference>
<feature type="domain" description="Spore germination GerAC-like C-terminal" evidence="8">
    <location>
        <begin position="212"/>
        <end position="374"/>
    </location>
</feature>
<comment type="similarity">
    <text evidence="2">Belongs to the GerABKC lipoprotein family.</text>
</comment>
<keyword evidence="4" id="KW-0732">Signal</keyword>
<dbReference type="Pfam" id="PF25198">
    <property type="entry name" value="Spore_GerAC_N"/>
    <property type="match status" value="1"/>
</dbReference>
<dbReference type="OrthoDB" id="2569624at2"/>
<comment type="caution">
    <text evidence="10">The sequence shown here is derived from an EMBL/GenBank/DDBJ whole genome shotgun (WGS) entry which is preliminary data.</text>
</comment>
<dbReference type="Pfam" id="PF05504">
    <property type="entry name" value="Spore_GerAC"/>
    <property type="match status" value="1"/>
</dbReference>
<sequence>MKKIILIAVILSLTFTTGCWDMKEINERIFPYSVGLDIVDKKDFKKGRYEITFTYPNINALGKQAIQEDIVYLASIRGNNMFEGASNVSDRLQKPMFLRDLKVVVIPESLARDKNLIKEIIDGLSRDYIVNKVINFVVVKTTAKDFMQTVSKSKKQTEIEGLLYGLLRNEQGSTKFINSTLNSFVKDMYSCGATLVPVARREGEDIIVDSNAVFKDYELIGYLNQEDNRNIGLLTNKTKDLSINTEYEGADLALRTPRPRLKKQLIKSEKNLKIRYSIELRGQMEEYILGRGDQLDNKEKVNDMEKTLEKDLKKSIEKTIEKLQKDLNTDTIGVAEHLYKFNPKIWEEIEDDFDDIFPHIDIDLDINITIRRRGLTK</sequence>
<protein>
    <submittedName>
        <fullName evidence="10">Spore germination protein B3</fullName>
    </submittedName>
</protein>
<comment type="subcellular location">
    <subcellularLocation>
        <location evidence="1">Membrane</location>
        <topology evidence="1">Lipid-anchor</topology>
    </subcellularLocation>
</comment>
<dbReference type="PROSITE" id="PS51257">
    <property type="entry name" value="PROKAR_LIPOPROTEIN"/>
    <property type="match status" value="1"/>
</dbReference>
<accession>A0A1U7M4M8</accession>
<evidence type="ECO:0000256" key="7">
    <source>
        <dbReference type="ARBA" id="ARBA00023288"/>
    </source>
</evidence>
<keyword evidence="6" id="KW-0564">Palmitate</keyword>
<dbReference type="EMBL" id="LTDM01000032">
    <property type="protein sequence ID" value="OLS02272.1"/>
    <property type="molecule type" value="Genomic_DNA"/>
</dbReference>
<dbReference type="Gene3D" id="3.30.300.210">
    <property type="entry name" value="Nutrient germinant receptor protein C, domain 3"/>
    <property type="match status" value="1"/>
</dbReference>
<proteinExistence type="inferred from homology"/>
<evidence type="ECO:0000259" key="9">
    <source>
        <dbReference type="Pfam" id="PF25198"/>
    </source>
</evidence>
<dbReference type="GO" id="GO:0016020">
    <property type="term" value="C:membrane"/>
    <property type="evidence" value="ECO:0007669"/>
    <property type="project" value="UniProtKB-SubCell"/>
</dbReference>
<dbReference type="InterPro" id="IPR046953">
    <property type="entry name" value="Spore_GerAC-like_C"/>
</dbReference>
<dbReference type="Proteomes" id="UP000186112">
    <property type="component" value="Unassembled WGS sequence"/>
</dbReference>
<evidence type="ECO:0000259" key="8">
    <source>
        <dbReference type="Pfam" id="PF05504"/>
    </source>
</evidence>
<dbReference type="InterPro" id="IPR057336">
    <property type="entry name" value="GerAC_N"/>
</dbReference>
<evidence type="ECO:0000256" key="5">
    <source>
        <dbReference type="ARBA" id="ARBA00023136"/>
    </source>
</evidence>